<dbReference type="HOGENOM" id="CLU_3304161_0_0_9"/>
<gene>
    <name evidence="1" type="ordered locus">BCE_2374</name>
</gene>
<proteinExistence type="predicted"/>
<sequence>MQLLLLNKKASCIHIQLAFRIIFISLFSKYNFHIKFIYF</sequence>
<evidence type="ECO:0000313" key="2">
    <source>
        <dbReference type="Proteomes" id="UP000002527"/>
    </source>
</evidence>
<dbReference type="EMBL" id="AE017194">
    <property type="protein sequence ID" value="AAS41292.1"/>
    <property type="molecule type" value="Genomic_DNA"/>
</dbReference>
<reference evidence="1 2" key="1">
    <citation type="journal article" date="2004" name="Nucleic Acids Res.">
        <title>The genome sequence of Bacillus cereus ATCC 10987 reveals metabolic adaptations and a large plasmid related to Bacillus anthracis pXO1.</title>
        <authorList>
            <person name="Rasko D.A."/>
            <person name="Ravel J."/>
            <person name="Okstad O.A."/>
            <person name="Helgason E."/>
            <person name="Cer R.Z."/>
            <person name="Jiang L."/>
            <person name="Shores K.A."/>
            <person name="Fouts D.E."/>
            <person name="Tourasse N.J."/>
            <person name="Angiuoli S.V."/>
            <person name="Kolonay J."/>
            <person name="Nelson W.C."/>
            <person name="Kolsto A.-B."/>
            <person name="Fraser C.M."/>
            <person name="Read T.D."/>
        </authorList>
    </citation>
    <scope>NUCLEOTIDE SEQUENCE [LARGE SCALE GENOMIC DNA]</scope>
    <source>
        <strain evidence="2">ATCC 10987 / NRS 248</strain>
    </source>
</reference>
<dbReference type="KEGG" id="bca:BCE_2374"/>
<protein>
    <submittedName>
        <fullName evidence="1">Uncharacterized protein</fullName>
    </submittedName>
</protein>
<organism evidence="1 2">
    <name type="scientific">Bacillus cereus (strain ATCC 10987 / NRS 248)</name>
    <dbReference type="NCBI Taxonomy" id="222523"/>
    <lineage>
        <taxon>Bacteria</taxon>
        <taxon>Bacillati</taxon>
        <taxon>Bacillota</taxon>
        <taxon>Bacilli</taxon>
        <taxon>Bacillales</taxon>
        <taxon>Bacillaceae</taxon>
        <taxon>Bacillus</taxon>
        <taxon>Bacillus cereus group</taxon>
    </lineage>
</organism>
<accession>Q738M0</accession>
<dbReference type="Proteomes" id="UP000002527">
    <property type="component" value="Chromosome"/>
</dbReference>
<evidence type="ECO:0000313" key="1">
    <source>
        <dbReference type="EMBL" id="AAS41292.1"/>
    </source>
</evidence>
<name>Q738M0_BACC1</name>
<dbReference type="AlphaFoldDB" id="Q738M0"/>